<sequence length="334" mass="37237">MKKLVVTLTIAGLVSCKTIKQSDKMSKITLTPEITKIVENLQKIHVFEGGNPLDVSRKGYETMAIQLGGKKEAVRMIEEFDIPQEDHEIPVRIYRPNGIENEKSSAIIYLHGGWFVSGSFETHDAIVRQLANATGAAIIFVDYRLAPENPFPAGFDDARSVTQWIIDNADHLHLDKNKIGVIGDSAGGALAASLSTQIGDQLKFQVLIYPAADNRFNTTSWKEYENGPIINKEEGIRAWNWYLANPKDQENPLAIPLLIKDFKNTPPTLVLLSEHDPLRDEGQQLAENMRVSGVQVKTVVYKEMVHGFMHMGAILKETREAAQDIAAFTKENSK</sequence>
<evidence type="ECO:0000313" key="4">
    <source>
        <dbReference type="Proteomes" id="UP000199450"/>
    </source>
</evidence>
<dbReference type="Proteomes" id="UP000199450">
    <property type="component" value="Unassembled WGS sequence"/>
</dbReference>
<dbReference type="PANTHER" id="PTHR48081">
    <property type="entry name" value="AB HYDROLASE SUPERFAMILY PROTEIN C4A8.06C"/>
    <property type="match status" value="1"/>
</dbReference>
<dbReference type="Pfam" id="PF07859">
    <property type="entry name" value="Abhydrolase_3"/>
    <property type="match status" value="1"/>
</dbReference>
<dbReference type="InterPro" id="IPR013094">
    <property type="entry name" value="AB_hydrolase_3"/>
</dbReference>
<gene>
    <name evidence="3" type="ORF">SAMN05421856_102399</name>
</gene>
<dbReference type="RefSeq" id="WP_228400850.1">
    <property type="nucleotide sequence ID" value="NZ_FOBV01000002.1"/>
</dbReference>
<dbReference type="InterPro" id="IPR050300">
    <property type="entry name" value="GDXG_lipolytic_enzyme"/>
</dbReference>
<dbReference type="InterPro" id="IPR029058">
    <property type="entry name" value="AB_hydrolase_fold"/>
</dbReference>
<accession>A0A1H7XF48</accession>
<dbReference type="AlphaFoldDB" id="A0A1H7XF48"/>
<evidence type="ECO:0000259" key="2">
    <source>
        <dbReference type="Pfam" id="PF07859"/>
    </source>
</evidence>
<feature type="domain" description="Alpha/beta hydrolase fold-3" evidence="2">
    <location>
        <begin position="107"/>
        <end position="309"/>
    </location>
</feature>
<dbReference type="PANTHER" id="PTHR48081:SF8">
    <property type="entry name" value="ALPHA_BETA HYDROLASE FOLD-3 DOMAIN-CONTAINING PROTEIN-RELATED"/>
    <property type="match status" value="1"/>
</dbReference>
<dbReference type="SUPFAM" id="SSF53474">
    <property type="entry name" value="alpha/beta-Hydrolases"/>
    <property type="match status" value="1"/>
</dbReference>
<dbReference type="EMBL" id="FOBV01000002">
    <property type="protein sequence ID" value="SEM32303.1"/>
    <property type="molecule type" value="Genomic_DNA"/>
</dbReference>
<dbReference type="GO" id="GO:0016787">
    <property type="term" value="F:hydrolase activity"/>
    <property type="evidence" value="ECO:0007669"/>
    <property type="project" value="UniProtKB-KW"/>
</dbReference>
<dbReference type="Gene3D" id="3.40.50.1820">
    <property type="entry name" value="alpha/beta hydrolase"/>
    <property type="match status" value="1"/>
</dbReference>
<dbReference type="PROSITE" id="PS51257">
    <property type="entry name" value="PROKAR_LIPOPROTEIN"/>
    <property type="match status" value="1"/>
</dbReference>
<evidence type="ECO:0000256" key="1">
    <source>
        <dbReference type="ARBA" id="ARBA00022801"/>
    </source>
</evidence>
<name>A0A1H7XF48_9FLAO</name>
<dbReference type="STRING" id="295069.SAMN05421856_102399"/>
<reference evidence="4" key="1">
    <citation type="submission" date="2016-10" db="EMBL/GenBank/DDBJ databases">
        <authorList>
            <person name="Varghese N."/>
            <person name="Submissions S."/>
        </authorList>
    </citation>
    <scope>NUCLEOTIDE SEQUENCE [LARGE SCALE GENOMIC DNA]</scope>
    <source>
        <strain evidence="4">DSM 17453</strain>
    </source>
</reference>
<keyword evidence="4" id="KW-1185">Reference proteome</keyword>
<organism evidence="3 4">
    <name type="scientific">Chryseobacterium taichungense</name>
    <dbReference type="NCBI Taxonomy" id="295069"/>
    <lineage>
        <taxon>Bacteria</taxon>
        <taxon>Pseudomonadati</taxon>
        <taxon>Bacteroidota</taxon>
        <taxon>Flavobacteriia</taxon>
        <taxon>Flavobacteriales</taxon>
        <taxon>Weeksellaceae</taxon>
        <taxon>Chryseobacterium group</taxon>
        <taxon>Chryseobacterium</taxon>
    </lineage>
</organism>
<proteinExistence type="predicted"/>
<protein>
    <submittedName>
        <fullName evidence="3">Acetyl esterase</fullName>
    </submittedName>
</protein>
<keyword evidence="1" id="KW-0378">Hydrolase</keyword>
<evidence type="ECO:0000313" key="3">
    <source>
        <dbReference type="EMBL" id="SEM32303.1"/>
    </source>
</evidence>